<feature type="compositionally biased region" description="Basic and acidic residues" evidence="2">
    <location>
        <begin position="811"/>
        <end position="842"/>
    </location>
</feature>
<evidence type="ECO:0000256" key="2">
    <source>
        <dbReference type="SAM" id="MobiDB-lite"/>
    </source>
</evidence>
<dbReference type="Proteomes" id="UP000323000">
    <property type="component" value="Chromosome 11"/>
</dbReference>
<feature type="compositionally biased region" description="Basic and acidic residues" evidence="2">
    <location>
        <begin position="1419"/>
        <end position="1429"/>
    </location>
</feature>
<feature type="compositionally biased region" description="Basic and acidic residues" evidence="2">
    <location>
        <begin position="774"/>
        <end position="790"/>
    </location>
</feature>
<dbReference type="EMBL" id="VAHF01000011">
    <property type="protein sequence ID" value="TXG50239.1"/>
    <property type="molecule type" value="Genomic_DNA"/>
</dbReference>
<dbReference type="PANTHER" id="PTHR34805:SF1">
    <property type="entry name" value="PROTEIN MODIFIER OF SNC1 1"/>
    <property type="match status" value="1"/>
</dbReference>
<feature type="compositionally biased region" description="Basic residues" evidence="2">
    <location>
        <begin position="1367"/>
        <end position="1377"/>
    </location>
</feature>
<feature type="region of interest" description="Disordered" evidence="2">
    <location>
        <begin position="496"/>
        <end position="562"/>
    </location>
</feature>
<feature type="compositionally biased region" description="Polar residues" evidence="2">
    <location>
        <begin position="1430"/>
        <end position="1454"/>
    </location>
</feature>
<feature type="region of interest" description="Disordered" evidence="2">
    <location>
        <begin position="185"/>
        <end position="272"/>
    </location>
</feature>
<evidence type="ECO:0000313" key="5">
    <source>
        <dbReference type="Proteomes" id="UP000323000"/>
    </source>
</evidence>
<evidence type="ECO:0000313" key="4">
    <source>
        <dbReference type="EMBL" id="TXG50239.1"/>
    </source>
</evidence>
<gene>
    <name evidence="4" type="ORF">EZV62_022763</name>
</gene>
<feature type="compositionally biased region" description="Low complexity" evidence="2">
    <location>
        <begin position="83"/>
        <end position="92"/>
    </location>
</feature>
<feature type="compositionally biased region" description="Polar residues" evidence="2">
    <location>
        <begin position="1059"/>
        <end position="1071"/>
    </location>
</feature>
<feature type="compositionally biased region" description="Low complexity" evidence="2">
    <location>
        <begin position="53"/>
        <end position="76"/>
    </location>
</feature>
<evidence type="ECO:0000256" key="1">
    <source>
        <dbReference type="ARBA" id="ARBA00022553"/>
    </source>
</evidence>
<feature type="compositionally biased region" description="Polar residues" evidence="2">
    <location>
        <begin position="1103"/>
        <end position="1146"/>
    </location>
</feature>
<feature type="compositionally biased region" description="Basic residues" evidence="2">
    <location>
        <begin position="1041"/>
        <end position="1052"/>
    </location>
</feature>
<feature type="region of interest" description="Disordered" evidence="2">
    <location>
        <begin position="675"/>
        <end position="842"/>
    </location>
</feature>
<name>A0A5C7H0A7_9ROSI</name>
<feature type="compositionally biased region" description="Polar residues" evidence="2">
    <location>
        <begin position="624"/>
        <end position="635"/>
    </location>
</feature>
<feature type="compositionally biased region" description="Basic and acidic residues" evidence="2">
    <location>
        <begin position="254"/>
        <end position="272"/>
    </location>
</feature>
<feature type="compositionally biased region" description="Low complexity" evidence="2">
    <location>
        <begin position="116"/>
        <end position="136"/>
    </location>
</feature>
<organism evidence="4 5">
    <name type="scientific">Acer yangbiense</name>
    <dbReference type="NCBI Taxonomy" id="1000413"/>
    <lineage>
        <taxon>Eukaryota</taxon>
        <taxon>Viridiplantae</taxon>
        <taxon>Streptophyta</taxon>
        <taxon>Embryophyta</taxon>
        <taxon>Tracheophyta</taxon>
        <taxon>Spermatophyta</taxon>
        <taxon>Magnoliopsida</taxon>
        <taxon>eudicotyledons</taxon>
        <taxon>Gunneridae</taxon>
        <taxon>Pentapetalae</taxon>
        <taxon>rosids</taxon>
        <taxon>malvids</taxon>
        <taxon>Sapindales</taxon>
        <taxon>Sapindaceae</taxon>
        <taxon>Hippocastanoideae</taxon>
        <taxon>Acereae</taxon>
        <taxon>Acer</taxon>
    </lineage>
</organism>
<evidence type="ECO:0000259" key="3">
    <source>
        <dbReference type="Pfam" id="PF07001"/>
    </source>
</evidence>
<protein>
    <recommendedName>
        <fullName evidence="3">BAT2 N-terminal domain-containing protein</fullName>
    </recommendedName>
</protein>
<feature type="compositionally biased region" description="Polar residues" evidence="2">
    <location>
        <begin position="243"/>
        <end position="253"/>
    </location>
</feature>
<feature type="compositionally biased region" description="Polar residues" evidence="2">
    <location>
        <begin position="1284"/>
        <end position="1311"/>
    </location>
</feature>
<feature type="region of interest" description="Disordered" evidence="2">
    <location>
        <begin position="1360"/>
        <end position="1663"/>
    </location>
</feature>
<feature type="compositionally biased region" description="Polar residues" evidence="2">
    <location>
        <begin position="1554"/>
        <end position="1567"/>
    </location>
</feature>
<feature type="region of interest" description="Disordered" evidence="2">
    <location>
        <begin position="1022"/>
        <end position="1071"/>
    </location>
</feature>
<proteinExistence type="predicted"/>
<keyword evidence="1" id="KW-0597">Phosphoprotein</keyword>
<feature type="compositionally biased region" description="Basic and acidic residues" evidence="2">
    <location>
        <begin position="502"/>
        <end position="533"/>
    </location>
</feature>
<feature type="domain" description="BAT2 N-terminal" evidence="3">
    <location>
        <begin position="14"/>
        <end position="134"/>
    </location>
</feature>
<feature type="region of interest" description="Disordered" evidence="2">
    <location>
        <begin position="1"/>
        <end position="173"/>
    </location>
</feature>
<dbReference type="Pfam" id="PF07001">
    <property type="entry name" value="BAT2_N"/>
    <property type="match status" value="1"/>
</dbReference>
<feature type="compositionally biased region" description="Polar residues" evidence="2">
    <location>
        <begin position="715"/>
        <end position="736"/>
    </location>
</feature>
<sequence length="1663" mass="179619">MTSSMLTGDRRWASSRRGGMTVLGKVTVPKPINLPSQKLENHGLDPNVEIVPKGTLSWGSKSSSSSNPWGSSTLSPNAADGTGSPSHLSGRPSSGGSGTRPSTGSSDRAHEPIGNAWSSSSRPSSASGALSSNQTSVASLRPRSAEPRPGSSQLSRFAEPASENSVAWGSAGTAEKLGVTSFKKDGFSLASGDFPTLGSEKDNAGKNTDSQDHGSHGRPGSSSGGVAPVKDRIGTSLAGDVSVNENVKSGNTDSWRREGNPYNEDGVRPNVDKWQADPPGPQTYPNAGMPPQHYDSWHGPPINNHPGGVWYRGPPAGPPYGSPVPPGGFPMEPFHFYRPQIPPAALGNPQPVPPPGAGPRAHHPKTGDMYRPPMHDAYMRPGMPIRPGFYPGPVPYEGYYGPPMGYRNSNERDIPFMGVAAGPPAYNRYSSQNAHDSGNSHNRSSGYGPNGKGLAMEQVESNHPGDARGPYRVLLKQHDGWDGKDGEQKWEDTHKTNAPYIEKGDQPRTSPRKNDWRGDYRKDEVGLKKKVLGEESSFPTSDHEGASSVPVKVKSPKNKGNAKAFDDVSVKVAGHAAAATSEIPAAPRDSSLIQKIEGLNAKARASDGRHDVLSVSSREEQKNKSQVFNAEANHSTNEAATGSVYFGRNHATRINNTAACGVGVSTGDKGIESTAASGTIVSRRSIHGMHGTTDHRGKGRFNAQEVDGWRKKSSGADSASLVSAAHSESSNIQVQDQIPEDTSEKSGSYSQGKDGGESTPPMLDTGDSQAQRVKMRELPKQRVKQRQKEEDGGESTPLMLDTGDSQAQRVKMKELAKQRVEQRQKEEEERARDQKAKALAKLEDLNRRTQAVEGLTQKSEVSCGIQNKQDEYQSLAESTMVASKSGTSSSVLVCNANVAQISYSGTSIVEKSTVLSNEPLIERPKSAHKEPLGMHKINESLTVKHDGNDADAVHRNNTSQVFDGSTVKQKRVGYKQKQNTLSEKNTTEKLITAAATDALKGHTDVTANGASSHEVVANETAASCESSLPVNPNVVTESSMHQRKRNNRGGKKLKMEEASSASTAALPSVASAETNVKNISGLSGEIKVTESKLDLISVSSLTESKDANQSSEQQLSSPNEENHGRANNQWKSQQSRRMPRSGQTSKTGEKFNASDTAIWVRTQNKAEVTGEASQKSVVEASSVKSDHQVQNNSRNKRAEMERYTLKKPVAKEMAQQGSNQQHLMVPSVDQNTSNEIVGRTDAGSLGLENTEHARFASGKVGVATESRNGDSRQNKQGKVHGSWRQRTSTESTIVQGLQDGQSSNASRNLQKSIEHQEPQKPDVSSGKEQPKYSDDWGISDGWNMPEIPDSAVQHTVPVIKDQEATARGKRHQFKGHKGAGSNLDHDHKKINSGDTDKIHVPSSVPVPEMSHAEVLSASKENRAFGDRSTSHWQPKSQAFSASNQRGSRPNSGQNVGADVVRGNRKDSIPQAVPPPTQPEKETNEGVAQPHRGQSASQTEVEETQYFGHQESKRERKMTSVKGRPHSPNQGPGSMVETTPQSNMDIQHERHEQRTSSGFRRNGNQNSRFGRGNESRADWSSSGQDNKQHNQPINRERQRQNSHYEYQPVGPYNNNRGNNYEGAKDGLNNASGRYRERGQPHPRRGGGNFHGRPSGTVRADANDQ</sequence>
<feature type="region of interest" description="Disordered" evidence="2">
    <location>
        <begin position="427"/>
        <end position="470"/>
    </location>
</feature>
<feature type="compositionally biased region" description="Polar residues" evidence="2">
    <location>
        <begin position="1161"/>
        <end position="1176"/>
    </location>
</feature>
<feature type="compositionally biased region" description="Basic and acidic residues" evidence="2">
    <location>
        <begin position="604"/>
        <end position="623"/>
    </location>
</feature>
<dbReference type="OrthoDB" id="1939715at2759"/>
<dbReference type="GO" id="GO:0040029">
    <property type="term" value="P:epigenetic regulation of gene expression"/>
    <property type="evidence" value="ECO:0007669"/>
    <property type="project" value="TreeGrafter"/>
</dbReference>
<dbReference type="InterPro" id="IPR009738">
    <property type="entry name" value="BAT2_N"/>
</dbReference>
<feature type="region of interest" description="Disordered" evidence="2">
    <location>
        <begin position="1103"/>
        <end position="1198"/>
    </location>
</feature>
<feature type="compositionally biased region" description="Polar residues" evidence="2">
    <location>
        <begin position="428"/>
        <end position="447"/>
    </location>
</feature>
<keyword evidence="5" id="KW-1185">Reference proteome</keyword>
<feature type="region of interest" description="Disordered" evidence="2">
    <location>
        <begin position="602"/>
        <end position="635"/>
    </location>
</feature>
<feature type="compositionally biased region" description="Basic and acidic residues" evidence="2">
    <location>
        <begin position="1383"/>
        <end position="1399"/>
    </location>
</feature>
<feature type="compositionally biased region" description="Basic and acidic residues" evidence="2">
    <location>
        <begin position="199"/>
        <end position="215"/>
    </location>
</feature>
<dbReference type="PANTHER" id="PTHR34805">
    <property type="entry name" value="PROTEIN MODIFIER OF SNC1 1"/>
    <property type="match status" value="1"/>
</dbReference>
<feature type="compositionally biased region" description="Polar residues" evidence="2">
    <location>
        <begin position="1022"/>
        <end position="1039"/>
    </location>
</feature>
<feature type="region of interest" description="Disordered" evidence="2">
    <location>
        <begin position="1256"/>
        <end position="1348"/>
    </location>
</feature>
<feature type="compositionally biased region" description="Polar residues" evidence="2">
    <location>
        <begin position="1526"/>
        <end position="1544"/>
    </location>
</feature>
<dbReference type="InterPro" id="IPR038808">
    <property type="entry name" value="MOS1-like"/>
</dbReference>
<comment type="caution">
    <text evidence="4">The sequence shown here is derived from an EMBL/GenBank/DDBJ whole genome shotgun (WGS) entry which is preliminary data.</text>
</comment>
<accession>A0A5C7H0A7</accession>
<reference evidence="5" key="1">
    <citation type="journal article" date="2019" name="Gigascience">
        <title>De novo genome assembly of the endangered Acer yangbiense, a plant species with extremely small populations endemic to Yunnan Province, China.</title>
        <authorList>
            <person name="Yang J."/>
            <person name="Wariss H.M."/>
            <person name="Tao L."/>
            <person name="Zhang R."/>
            <person name="Yun Q."/>
            <person name="Hollingsworth P."/>
            <person name="Dao Z."/>
            <person name="Luo G."/>
            <person name="Guo H."/>
            <person name="Ma Y."/>
            <person name="Sun W."/>
        </authorList>
    </citation>
    <scope>NUCLEOTIDE SEQUENCE [LARGE SCALE GENOMIC DNA]</scope>
    <source>
        <strain evidence="5">cv. Malutang</strain>
    </source>
</reference>
<feature type="compositionally biased region" description="Polar residues" evidence="2">
    <location>
        <begin position="1577"/>
        <end position="1592"/>
    </location>
</feature>